<accession>A0AAV7L5G7</accession>
<name>A0AAV7L5G7_PLEWA</name>
<dbReference type="AlphaFoldDB" id="A0AAV7L5G7"/>
<comment type="caution">
    <text evidence="1">The sequence shown here is derived from an EMBL/GenBank/DDBJ whole genome shotgun (WGS) entry which is preliminary data.</text>
</comment>
<evidence type="ECO:0000313" key="2">
    <source>
        <dbReference type="Proteomes" id="UP001066276"/>
    </source>
</evidence>
<sequence>MLCAVEVVPDCAGSWLTHEPICSCNKKEEEGLFSPHALGVPRLLSSRVSVPPLEMLETYVTLLEADMFLSPVLD</sequence>
<proteinExistence type="predicted"/>
<dbReference type="EMBL" id="JANPWB010000016">
    <property type="protein sequence ID" value="KAJ1083848.1"/>
    <property type="molecule type" value="Genomic_DNA"/>
</dbReference>
<evidence type="ECO:0000313" key="1">
    <source>
        <dbReference type="EMBL" id="KAJ1083848.1"/>
    </source>
</evidence>
<keyword evidence="2" id="KW-1185">Reference proteome</keyword>
<dbReference type="Proteomes" id="UP001066276">
    <property type="component" value="Chromosome 12"/>
</dbReference>
<reference evidence="1" key="1">
    <citation type="journal article" date="2022" name="bioRxiv">
        <title>Sequencing and chromosome-scale assembly of the giantPleurodeles waltlgenome.</title>
        <authorList>
            <person name="Brown T."/>
            <person name="Elewa A."/>
            <person name="Iarovenko S."/>
            <person name="Subramanian E."/>
            <person name="Araus A.J."/>
            <person name="Petzold A."/>
            <person name="Susuki M."/>
            <person name="Suzuki K.-i.T."/>
            <person name="Hayashi T."/>
            <person name="Toyoda A."/>
            <person name="Oliveira C."/>
            <person name="Osipova E."/>
            <person name="Leigh N.D."/>
            <person name="Simon A."/>
            <person name="Yun M.H."/>
        </authorList>
    </citation>
    <scope>NUCLEOTIDE SEQUENCE</scope>
    <source>
        <strain evidence="1">20211129_DDA</strain>
        <tissue evidence="1">Liver</tissue>
    </source>
</reference>
<protein>
    <submittedName>
        <fullName evidence="1">Uncharacterized protein</fullName>
    </submittedName>
</protein>
<organism evidence="1 2">
    <name type="scientific">Pleurodeles waltl</name>
    <name type="common">Iberian ribbed newt</name>
    <dbReference type="NCBI Taxonomy" id="8319"/>
    <lineage>
        <taxon>Eukaryota</taxon>
        <taxon>Metazoa</taxon>
        <taxon>Chordata</taxon>
        <taxon>Craniata</taxon>
        <taxon>Vertebrata</taxon>
        <taxon>Euteleostomi</taxon>
        <taxon>Amphibia</taxon>
        <taxon>Batrachia</taxon>
        <taxon>Caudata</taxon>
        <taxon>Salamandroidea</taxon>
        <taxon>Salamandridae</taxon>
        <taxon>Pleurodelinae</taxon>
        <taxon>Pleurodeles</taxon>
    </lineage>
</organism>
<gene>
    <name evidence="1" type="ORF">NDU88_004003</name>
</gene>